<evidence type="ECO:0008006" key="5">
    <source>
        <dbReference type="Google" id="ProtNLM"/>
    </source>
</evidence>
<dbReference type="PANTHER" id="PTHR11469:SF1">
    <property type="entry name" value="GLUCOSE-6-PHOSPHATE ISOMERASE"/>
    <property type="match status" value="1"/>
</dbReference>
<keyword evidence="2" id="KW-0324">Glycolysis</keyword>
<dbReference type="GO" id="GO:0004347">
    <property type="term" value="F:glucose-6-phosphate isomerase activity"/>
    <property type="evidence" value="ECO:0007669"/>
    <property type="project" value="InterPro"/>
</dbReference>
<evidence type="ECO:0000256" key="1">
    <source>
        <dbReference type="ARBA" id="ARBA00022432"/>
    </source>
</evidence>
<protein>
    <recommendedName>
        <fullName evidence="5">Glucose-6-phosphate isomerase</fullName>
    </recommendedName>
</protein>
<dbReference type="InterPro" id="IPR001672">
    <property type="entry name" value="G6P_Isomerase"/>
</dbReference>
<organism evidence="4">
    <name type="scientific">freshwater metagenome</name>
    <dbReference type="NCBI Taxonomy" id="449393"/>
    <lineage>
        <taxon>unclassified sequences</taxon>
        <taxon>metagenomes</taxon>
        <taxon>ecological metagenomes</taxon>
    </lineage>
</organism>
<evidence type="ECO:0000313" key="4">
    <source>
        <dbReference type="EMBL" id="KGA03851.1"/>
    </source>
</evidence>
<name>A0A094PPB7_9ZZZZ</name>
<dbReference type="Gene3D" id="3.40.50.10490">
    <property type="entry name" value="Glucose-6-phosphate isomerase like protein, domain 1"/>
    <property type="match status" value="2"/>
</dbReference>
<comment type="caution">
    <text evidence="4">The sequence shown here is derived from an EMBL/GenBank/DDBJ whole genome shotgun (WGS) entry which is preliminary data.</text>
</comment>
<dbReference type="InterPro" id="IPR046348">
    <property type="entry name" value="SIS_dom_sf"/>
</dbReference>
<dbReference type="Pfam" id="PF00342">
    <property type="entry name" value="PGI"/>
    <property type="match status" value="1"/>
</dbReference>
<sequence length="515" mass="55372">MIEISGRLLDKFDGDSSTARDLNSIAAALATKDSTLWGAAAEPEARERLNWIDLPKTSRDLLPQLDALSAWARSKNLSNYILCGMGGSSLAPEVIAKTCGKKLTILDTTDPDQIRLAIPENLSETLIIIGSKSGSTIETESQKALFEKLFTDANLDPREHFVIVTDPGSPLDTSARSSGLRVINADPFVGGRFSALSAFGLVPAALLGIDASVLLDDADVAAETFPERNSSAIKLATLIFEQTIQNFSLHDSGSSVPGIGDWIEQLIAESTGKDQKGRLPIVVESHNSKISGPALSIGFGDGQCDLNINASLGEHFILWEWVTALLCRALGVDPFNQPNVTEAKERTSKLLNDWSKNGKPTSQPVFENKDLAVYGESASTELGEILRDLIGRSDKYLAIMAYLNREADVEILKLREAIAAKKDIGVTFGWGPRFLHSTGQFHKGGASNGGFLQITAEADADMEIPGKDFSFSELLMAQALGDGEALSSRDLPVVRVHLKNRALGINSLLEAVAKI</sequence>
<evidence type="ECO:0000256" key="2">
    <source>
        <dbReference type="ARBA" id="ARBA00023152"/>
    </source>
</evidence>
<dbReference type="SUPFAM" id="SSF53697">
    <property type="entry name" value="SIS domain"/>
    <property type="match status" value="1"/>
</dbReference>
<proteinExistence type="predicted"/>
<keyword evidence="3" id="KW-0413">Isomerase</keyword>
<gene>
    <name evidence="4" type="ORF">GM49_0265</name>
</gene>
<dbReference type="PANTHER" id="PTHR11469">
    <property type="entry name" value="GLUCOSE-6-PHOSPHATE ISOMERASE"/>
    <property type="match status" value="1"/>
</dbReference>
<keyword evidence="1" id="KW-0312">Gluconeogenesis</keyword>
<dbReference type="GO" id="GO:0097367">
    <property type="term" value="F:carbohydrate derivative binding"/>
    <property type="evidence" value="ECO:0007669"/>
    <property type="project" value="InterPro"/>
</dbReference>
<dbReference type="AlphaFoldDB" id="A0A094PPB7"/>
<reference evidence="4" key="1">
    <citation type="submission" date="2014-05" db="EMBL/GenBank/DDBJ databases">
        <title>Key roles for freshwater Actinobacteria revealed by deep metagenomic sequencing.</title>
        <authorList>
            <person name="Ghai R."/>
            <person name="Mizuno C.M."/>
            <person name="Picazo A."/>
            <person name="Camacho A."/>
            <person name="Rodriguez-Valera F."/>
        </authorList>
    </citation>
    <scope>NUCLEOTIDE SEQUENCE</scope>
</reference>
<evidence type="ECO:0000256" key="3">
    <source>
        <dbReference type="ARBA" id="ARBA00023235"/>
    </source>
</evidence>
<dbReference type="GO" id="GO:0048029">
    <property type="term" value="F:monosaccharide binding"/>
    <property type="evidence" value="ECO:0007669"/>
    <property type="project" value="TreeGrafter"/>
</dbReference>
<dbReference type="GO" id="GO:0005829">
    <property type="term" value="C:cytosol"/>
    <property type="evidence" value="ECO:0007669"/>
    <property type="project" value="TreeGrafter"/>
</dbReference>
<dbReference type="GO" id="GO:0006096">
    <property type="term" value="P:glycolytic process"/>
    <property type="evidence" value="ECO:0007669"/>
    <property type="project" value="UniProtKB-KW"/>
</dbReference>
<dbReference type="EMBL" id="JNSJ01000001">
    <property type="protein sequence ID" value="KGA03851.1"/>
    <property type="molecule type" value="Genomic_DNA"/>
</dbReference>
<dbReference type="PROSITE" id="PS51463">
    <property type="entry name" value="P_GLUCOSE_ISOMERASE_3"/>
    <property type="match status" value="1"/>
</dbReference>
<dbReference type="GO" id="GO:0051156">
    <property type="term" value="P:glucose 6-phosphate metabolic process"/>
    <property type="evidence" value="ECO:0007669"/>
    <property type="project" value="TreeGrafter"/>
</dbReference>
<accession>A0A094PPB7</accession>
<dbReference type="GO" id="GO:0006094">
    <property type="term" value="P:gluconeogenesis"/>
    <property type="evidence" value="ECO:0007669"/>
    <property type="project" value="UniProtKB-KW"/>
</dbReference>